<dbReference type="Pfam" id="PF00990">
    <property type="entry name" value="GGDEF"/>
    <property type="match status" value="1"/>
</dbReference>
<dbReference type="Proteomes" id="UP000783871">
    <property type="component" value="Unassembled WGS sequence"/>
</dbReference>
<sequence>MRPGFSKGWRNPVSTTLLVIATVAAMFGAAGGYLAARPTINRLRAALADAAWQLTHDPLTGLLNRAGLRTVHTAIAASGGPQPNIVMLIDLDQFKEVNDTHGHDAGDDLLMEVADRLGQLADAYGASVARLSGDEFAAILPIRGHGISRLADLFTTVIAAPVTVQADSGPVTVTVTASVGIASVASTDSLEDVALHRADIAMYHAKQQGGDRHVLYTPGMTMPDRKRRRGPRLRDLRRDQRGSVE</sequence>
<feature type="region of interest" description="Disordered" evidence="1">
    <location>
        <begin position="213"/>
        <end position="245"/>
    </location>
</feature>
<accession>A0ABX0YZ43</accession>
<dbReference type="NCBIfam" id="TIGR00254">
    <property type="entry name" value="GGDEF"/>
    <property type="match status" value="1"/>
</dbReference>
<dbReference type="PANTHER" id="PTHR44757">
    <property type="entry name" value="DIGUANYLATE CYCLASE DGCP"/>
    <property type="match status" value="1"/>
</dbReference>
<evidence type="ECO:0000313" key="5">
    <source>
        <dbReference type="Proteomes" id="UP000783871"/>
    </source>
</evidence>
<reference evidence="4 5" key="1">
    <citation type="submission" date="2020-03" db="EMBL/GenBank/DDBJ databases">
        <title>WGS of actinomycetes isolated from Thailand.</title>
        <authorList>
            <person name="Thawai C."/>
        </authorList>
    </citation>
    <scope>NUCLEOTIDE SEQUENCE [LARGE SCALE GENOMIC DNA]</scope>
    <source>
        <strain evidence="4 5">HSS6-12</strain>
    </source>
</reference>
<comment type="caution">
    <text evidence="4">The sequence shown here is derived from an EMBL/GenBank/DDBJ whole genome shotgun (WGS) entry which is preliminary data.</text>
</comment>
<evidence type="ECO:0000313" key="4">
    <source>
        <dbReference type="EMBL" id="NJP30746.1"/>
    </source>
</evidence>
<keyword evidence="2" id="KW-1133">Transmembrane helix</keyword>
<organism evidence="4 5">
    <name type="scientific">Micromonospora thermarum</name>
    <dbReference type="NCBI Taxonomy" id="2720024"/>
    <lineage>
        <taxon>Bacteria</taxon>
        <taxon>Bacillati</taxon>
        <taxon>Actinomycetota</taxon>
        <taxon>Actinomycetes</taxon>
        <taxon>Micromonosporales</taxon>
        <taxon>Micromonosporaceae</taxon>
        <taxon>Micromonospora</taxon>
    </lineage>
</organism>
<keyword evidence="2" id="KW-0812">Transmembrane</keyword>
<dbReference type="EMBL" id="JAATEO010000002">
    <property type="protein sequence ID" value="NJP30746.1"/>
    <property type="molecule type" value="Genomic_DNA"/>
</dbReference>
<dbReference type="InterPro" id="IPR052155">
    <property type="entry name" value="Biofilm_reg_signaling"/>
</dbReference>
<feature type="transmembrane region" description="Helical" evidence="2">
    <location>
        <begin position="12"/>
        <end position="36"/>
    </location>
</feature>
<evidence type="ECO:0000259" key="3">
    <source>
        <dbReference type="PROSITE" id="PS50887"/>
    </source>
</evidence>
<dbReference type="Gene3D" id="3.30.70.270">
    <property type="match status" value="1"/>
</dbReference>
<feature type="domain" description="GGDEF" evidence="3">
    <location>
        <begin position="82"/>
        <end position="218"/>
    </location>
</feature>
<protein>
    <submittedName>
        <fullName evidence="4">GGDEF domain-containing protein</fullName>
    </submittedName>
</protein>
<dbReference type="SMART" id="SM00267">
    <property type="entry name" value="GGDEF"/>
    <property type="match status" value="1"/>
</dbReference>
<keyword evidence="2" id="KW-0472">Membrane</keyword>
<dbReference type="InterPro" id="IPR029787">
    <property type="entry name" value="Nucleotide_cyclase"/>
</dbReference>
<evidence type="ECO:0000256" key="1">
    <source>
        <dbReference type="SAM" id="MobiDB-lite"/>
    </source>
</evidence>
<keyword evidence="5" id="KW-1185">Reference proteome</keyword>
<evidence type="ECO:0000256" key="2">
    <source>
        <dbReference type="SAM" id="Phobius"/>
    </source>
</evidence>
<dbReference type="PANTHER" id="PTHR44757:SF2">
    <property type="entry name" value="BIOFILM ARCHITECTURE MAINTENANCE PROTEIN MBAA"/>
    <property type="match status" value="1"/>
</dbReference>
<proteinExistence type="predicted"/>
<gene>
    <name evidence="4" type="ORF">HCJ94_01745</name>
</gene>
<dbReference type="InterPro" id="IPR043128">
    <property type="entry name" value="Rev_trsase/Diguanyl_cyclase"/>
</dbReference>
<feature type="compositionally biased region" description="Basic and acidic residues" evidence="1">
    <location>
        <begin position="232"/>
        <end position="245"/>
    </location>
</feature>
<dbReference type="CDD" id="cd01949">
    <property type="entry name" value="GGDEF"/>
    <property type="match status" value="1"/>
</dbReference>
<name>A0ABX0YZ43_9ACTN</name>
<dbReference type="InterPro" id="IPR000160">
    <property type="entry name" value="GGDEF_dom"/>
</dbReference>
<dbReference type="SUPFAM" id="SSF55073">
    <property type="entry name" value="Nucleotide cyclase"/>
    <property type="match status" value="1"/>
</dbReference>
<dbReference type="PROSITE" id="PS50887">
    <property type="entry name" value="GGDEF"/>
    <property type="match status" value="1"/>
</dbReference>